<evidence type="ECO:0000256" key="1">
    <source>
        <dbReference type="ARBA" id="ARBA00023015"/>
    </source>
</evidence>
<dbReference type="InterPro" id="IPR036390">
    <property type="entry name" value="WH_DNA-bd_sf"/>
</dbReference>
<keyword evidence="2" id="KW-0238">DNA-binding</keyword>
<dbReference type="InterPro" id="IPR036388">
    <property type="entry name" value="WH-like_DNA-bd_sf"/>
</dbReference>
<dbReference type="SUPFAM" id="SSF48008">
    <property type="entry name" value="GntR ligand-binding domain-like"/>
    <property type="match status" value="1"/>
</dbReference>
<dbReference type="SMART" id="SM00895">
    <property type="entry name" value="FCD"/>
    <property type="match status" value="1"/>
</dbReference>
<feature type="domain" description="HTH gntR-type" evidence="4">
    <location>
        <begin position="22"/>
        <end position="89"/>
    </location>
</feature>
<keyword evidence="6" id="KW-1185">Reference proteome</keyword>
<dbReference type="Gene3D" id="1.10.10.10">
    <property type="entry name" value="Winged helix-like DNA-binding domain superfamily/Winged helix DNA-binding domain"/>
    <property type="match status" value="1"/>
</dbReference>
<dbReference type="SUPFAM" id="SSF46785">
    <property type="entry name" value="Winged helix' DNA-binding domain"/>
    <property type="match status" value="1"/>
</dbReference>
<gene>
    <name evidence="5" type="ORF">NRP21_25645</name>
</gene>
<evidence type="ECO:0000313" key="5">
    <source>
        <dbReference type="EMBL" id="MCR0985440.1"/>
    </source>
</evidence>
<evidence type="ECO:0000259" key="4">
    <source>
        <dbReference type="PROSITE" id="PS50949"/>
    </source>
</evidence>
<dbReference type="CDD" id="cd07377">
    <property type="entry name" value="WHTH_GntR"/>
    <property type="match status" value="1"/>
</dbReference>
<evidence type="ECO:0000256" key="2">
    <source>
        <dbReference type="ARBA" id="ARBA00023125"/>
    </source>
</evidence>
<dbReference type="RefSeq" id="WP_257719087.1">
    <property type="nucleotide sequence ID" value="NZ_JANJOU010000034.1"/>
</dbReference>
<protein>
    <submittedName>
        <fullName evidence="5">GntR family transcriptional regulator</fullName>
    </submittedName>
</protein>
<dbReference type="Pfam" id="PF00392">
    <property type="entry name" value="GntR"/>
    <property type="match status" value="1"/>
</dbReference>
<dbReference type="PROSITE" id="PS50949">
    <property type="entry name" value="HTH_GNTR"/>
    <property type="match status" value="1"/>
</dbReference>
<comment type="caution">
    <text evidence="5">The sequence shown here is derived from an EMBL/GenBank/DDBJ whole genome shotgun (WGS) entry which is preliminary data.</text>
</comment>
<evidence type="ECO:0000256" key="3">
    <source>
        <dbReference type="ARBA" id="ARBA00023163"/>
    </source>
</evidence>
<reference evidence="5 6" key="1">
    <citation type="submission" date="2022-06" db="EMBL/GenBank/DDBJ databases">
        <title>Roseomonas CN29.</title>
        <authorList>
            <person name="Cheng Y."/>
            <person name="He X."/>
        </authorList>
    </citation>
    <scope>NUCLEOTIDE SEQUENCE [LARGE SCALE GENOMIC DNA]</scope>
    <source>
        <strain evidence="5 6">CN29</strain>
    </source>
</reference>
<dbReference type="Proteomes" id="UP001524642">
    <property type="component" value="Unassembled WGS sequence"/>
</dbReference>
<dbReference type="EMBL" id="JANJOU010000034">
    <property type="protein sequence ID" value="MCR0985440.1"/>
    <property type="molecule type" value="Genomic_DNA"/>
</dbReference>
<accession>A0ABT1XBC8</accession>
<sequence length="239" mass="26772">MTAGVVEGPSMVDLGASPGVPPPIPYYLTEQIRRGIILGRYPPGSPLREQALQAEFRCSRAPIRDALRLLERRGLVTHAPRQGFRVRRVTPEEVRQIYEVRALLERHAVEELKDRVTPALLEELRAQNVTMRSHREAGRVEEYIAANLAFHAALHRHAGNEPLARALDAVQELAEPLRHAMLVRSLHQSRAAEEHDKIIDLLACNQIADAAAAMHRHVFTGMPAALDIVTDREWSGDVR</sequence>
<dbReference type="InterPro" id="IPR000524">
    <property type="entry name" value="Tscrpt_reg_HTH_GntR"/>
</dbReference>
<proteinExistence type="predicted"/>
<dbReference type="SMART" id="SM00345">
    <property type="entry name" value="HTH_GNTR"/>
    <property type="match status" value="1"/>
</dbReference>
<keyword evidence="3" id="KW-0804">Transcription</keyword>
<dbReference type="Gene3D" id="1.20.120.530">
    <property type="entry name" value="GntR ligand-binding domain-like"/>
    <property type="match status" value="1"/>
</dbReference>
<name>A0ABT1XBC8_9PROT</name>
<organism evidence="5 6">
    <name type="scientific">Roseomonas populi</name>
    <dbReference type="NCBI Taxonomy" id="3121582"/>
    <lineage>
        <taxon>Bacteria</taxon>
        <taxon>Pseudomonadati</taxon>
        <taxon>Pseudomonadota</taxon>
        <taxon>Alphaproteobacteria</taxon>
        <taxon>Acetobacterales</taxon>
        <taxon>Roseomonadaceae</taxon>
        <taxon>Roseomonas</taxon>
    </lineage>
</organism>
<dbReference type="PANTHER" id="PTHR43537:SF24">
    <property type="entry name" value="GLUCONATE OPERON TRANSCRIPTIONAL REPRESSOR"/>
    <property type="match status" value="1"/>
</dbReference>
<dbReference type="InterPro" id="IPR011711">
    <property type="entry name" value="GntR_C"/>
</dbReference>
<dbReference type="PANTHER" id="PTHR43537">
    <property type="entry name" value="TRANSCRIPTIONAL REGULATOR, GNTR FAMILY"/>
    <property type="match status" value="1"/>
</dbReference>
<dbReference type="Pfam" id="PF07729">
    <property type="entry name" value="FCD"/>
    <property type="match status" value="1"/>
</dbReference>
<keyword evidence="1" id="KW-0805">Transcription regulation</keyword>
<dbReference type="InterPro" id="IPR008920">
    <property type="entry name" value="TF_FadR/GntR_C"/>
</dbReference>
<evidence type="ECO:0000313" key="6">
    <source>
        <dbReference type="Proteomes" id="UP001524642"/>
    </source>
</evidence>